<accession>A0ABU9TXA1</accession>
<name>A0ABU9TXA1_9GAMM</name>
<dbReference type="InterPro" id="IPR016181">
    <property type="entry name" value="Acyl_CoA_acyltransferase"/>
</dbReference>
<dbReference type="PANTHER" id="PTHR43792">
    <property type="entry name" value="GNAT FAMILY, PUTATIVE (AFU_ORTHOLOGUE AFUA_3G00765)-RELATED-RELATED"/>
    <property type="match status" value="1"/>
</dbReference>
<dbReference type="PROSITE" id="PS51186">
    <property type="entry name" value="GNAT"/>
    <property type="match status" value="1"/>
</dbReference>
<dbReference type="InterPro" id="IPR000182">
    <property type="entry name" value="GNAT_dom"/>
</dbReference>
<sequence length="167" mass="18837">MAFIFETQRLSVREITPSDAEDLAFVLADPLVMKHSTVGVHSDLQINDFIKNCQQLYRINGYGHWIIYNNFNEFVGVCGLNKHQVGDKELVHINYRLATSQQGKGYAVESTQGVLSFAKDALALSWVYALIEPDNVNSVKVANRTGFSFIESSVFRGFDIDIYQHSL</sequence>
<dbReference type="InterPro" id="IPR051531">
    <property type="entry name" value="N-acetyltransferase"/>
</dbReference>
<dbReference type="SUPFAM" id="SSF55729">
    <property type="entry name" value="Acyl-CoA N-acyltransferases (Nat)"/>
    <property type="match status" value="1"/>
</dbReference>
<protein>
    <submittedName>
        <fullName evidence="2">GNAT family N-acetyltransferase</fullName>
    </submittedName>
</protein>
<evidence type="ECO:0000313" key="3">
    <source>
        <dbReference type="Proteomes" id="UP001388366"/>
    </source>
</evidence>
<dbReference type="Gene3D" id="3.40.630.30">
    <property type="match status" value="1"/>
</dbReference>
<evidence type="ECO:0000259" key="1">
    <source>
        <dbReference type="PROSITE" id="PS51186"/>
    </source>
</evidence>
<dbReference type="Proteomes" id="UP001388366">
    <property type="component" value="Unassembled WGS sequence"/>
</dbReference>
<reference evidence="2 3" key="1">
    <citation type="submission" date="2024-03" db="EMBL/GenBank/DDBJ databases">
        <title>Community enrichment and isolation of bacterial strains for fucoidan degradation.</title>
        <authorList>
            <person name="Sichert A."/>
        </authorList>
    </citation>
    <scope>NUCLEOTIDE SEQUENCE [LARGE SCALE GENOMIC DNA]</scope>
    <source>
        <strain evidence="2 3">AS81</strain>
    </source>
</reference>
<organism evidence="2 3">
    <name type="scientific">Pseudoalteromonas neustonica</name>
    <dbReference type="NCBI Taxonomy" id="1840331"/>
    <lineage>
        <taxon>Bacteria</taxon>
        <taxon>Pseudomonadati</taxon>
        <taxon>Pseudomonadota</taxon>
        <taxon>Gammaproteobacteria</taxon>
        <taxon>Alteromonadales</taxon>
        <taxon>Pseudoalteromonadaceae</taxon>
        <taxon>Pseudoalteromonas</taxon>
    </lineage>
</organism>
<gene>
    <name evidence="2" type="ORF">WNY63_01540</name>
</gene>
<dbReference type="RefSeq" id="WP_342883144.1">
    <property type="nucleotide sequence ID" value="NZ_JBBMQU010000002.1"/>
</dbReference>
<evidence type="ECO:0000313" key="2">
    <source>
        <dbReference type="EMBL" id="MEM5549416.1"/>
    </source>
</evidence>
<comment type="caution">
    <text evidence="2">The sequence shown here is derived from an EMBL/GenBank/DDBJ whole genome shotgun (WGS) entry which is preliminary data.</text>
</comment>
<dbReference type="PANTHER" id="PTHR43792:SF1">
    <property type="entry name" value="N-ACETYLTRANSFERASE DOMAIN-CONTAINING PROTEIN"/>
    <property type="match status" value="1"/>
</dbReference>
<dbReference type="EMBL" id="JBBMQU010000002">
    <property type="protein sequence ID" value="MEM5549416.1"/>
    <property type="molecule type" value="Genomic_DNA"/>
</dbReference>
<feature type="domain" description="N-acetyltransferase" evidence="1">
    <location>
        <begin position="10"/>
        <end position="167"/>
    </location>
</feature>
<proteinExistence type="predicted"/>
<keyword evidence="3" id="KW-1185">Reference proteome</keyword>
<dbReference type="Pfam" id="PF13302">
    <property type="entry name" value="Acetyltransf_3"/>
    <property type="match status" value="1"/>
</dbReference>